<dbReference type="Gene3D" id="3.40.605.10">
    <property type="entry name" value="Aldehyde Dehydrogenase, Chain A, domain 1"/>
    <property type="match status" value="1"/>
</dbReference>
<dbReference type="InterPro" id="IPR016162">
    <property type="entry name" value="Ald_DH_N"/>
</dbReference>
<sequence length="483" mass="50478">MTTAHLPHIVGGERIECGPTQHDVSPSNTGDVVAEWGAADAALAEQAVAAAAAAAPQWAATTGARRGEILAAAALEIERRADELGRILAREEGKTLPEAVGEVRRAGQILQFQAGQAVRNSGQLLDSIRPGIEVAVTREPVGVVSVIAPWNFPIAIPAWKIAPALAYGNTVVFKPAEAVPASAWHLVDILHRAGLPDGVLNLVLGRGAEVGDVLTGSPDLDAVTFTGSETTGRRVLDRASGAGIRAQLEMGGKNPLVVLDDADIDVAVSQALAGAFGSTGQRCTASSRLVVTRGIHDLFVERLTEAMGRWHVGDALADGVDMGPVVDQRQLDQDRRYVAQAAAAGREVVGGELESAATPGFFMRPALVLDTDPRDPINREEVFGPVASVIRVDDYEHALAVANDTPYGLAAGIITTSLAAATDFRRRAQAGMVMVNLATAGVDFHVPFGGRGASSFGPREQGEQAREFFTQVKTAYVAAGPVA</sequence>
<accession>A0ABP5C5M0</accession>
<dbReference type="InterPro" id="IPR029510">
    <property type="entry name" value="Ald_DH_CS_GLU"/>
</dbReference>
<organism evidence="5 6">
    <name type="scientific">Nocardioides panacihumi</name>
    <dbReference type="NCBI Taxonomy" id="400774"/>
    <lineage>
        <taxon>Bacteria</taxon>
        <taxon>Bacillati</taxon>
        <taxon>Actinomycetota</taxon>
        <taxon>Actinomycetes</taxon>
        <taxon>Propionibacteriales</taxon>
        <taxon>Nocardioidaceae</taxon>
        <taxon>Nocardioides</taxon>
    </lineage>
</organism>
<protein>
    <submittedName>
        <fullName evidence="5">Aldehyde dehydrogenase family protein</fullName>
    </submittedName>
</protein>
<dbReference type="InterPro" id="IPR015590">
    <property type="entry name" value="Aldehyde_DH_dom"/>
</dbReference>
<dbReference type="SUPFAM" id="SSF53720">
    <property type="entry name" value="ALDH-like"/>
    <property type="match status" value="1"/>
</dbReference>
<proteinExistence type="inferred from homology"/>
<dbReference type="Pfam" id="PF00171">
    <property type="entry name" value="Aldedh"/>
    <property type="match status" value="1"/>
</dbReference>
<dbReference type="PROSITE" id="PS00070">
    <property type="entry name" value="ALDEHYDE_DEHYDR_CYS"/>
    <property type="match status" value="1"/>
</dbReference>
<comment type="caution">
    <text evidence="5">The sequence shown here is derived from an EMBL/GenBank/DDBJ whole genome shotgun (WGS) entry which is preliminary data.</text>
</comment>
<evidence type="ECO:0000313" key="5">
    <source>
        <dbReference type="EMBL" id="GAA1956434.1"/>
    </source>
</evidence>
<dbReference type="InterPro" id="IPR016161">
    <property type="entry name" value="Ald_DH/histidinol_DH"/>
</dbReference>
<evidence type="ECO:0000256" key="3">
    <source>
        <dbReference type="RuleBase" id="RU003345"/>
    </source>
</evidence>
<keyword evidence="6" id="KW-1185">Reference proteome</keyword>
<evidence type="ECO:0000259" key="4">
    <source>
        <dbReference type="Pfam" id="PF00171"/>
    </source>
</evidence>
<dbReference type="PROSITE" id="PS00687">
    <property type="entry name" value="ALDEHYDE_DEHYDR_GLU"/>
    <property type="match status" value="1"/>
</dbReference>
<dbReference type="RefSeq" id="WP_344043947.1">
    <property type="nucleotide sequence ID" value="NZ_BAAAPB010000001.1"/>
</dbReference>
<reference evidence="6" key="1">
    <citation type="journal article" date="2019" name="Int. J. Syst. Evol. Microbiol.">
        <title>The Global Catalogue of Microorganisms (GCM) 10K type strain sequencing project: providing services to taxonomists for standard genome sequencing and annotation.</title>
        <authorList>
            <consortium name="The Broad Institute Genomics Platform"/>
            <consortium name="The Broad Institute Genome Sequencing Center for Infectious Disease"/>
            <person name="Wu L."/>
            <person name="Ma J."/>
        </authorList>
    </citation>
    <scope>NUCLEOTIDE SEQUENCE [LARGE SCALE GENOMIC DNA]</scope>
    <source>
        <strain evidence="6">JCM 15309</strain>
    </source>
</reference>
<evidence type="ECO:0000256" key="1">
    <source>
        <dbReference type="ARBA" id="ARBA00023002"/>
    </source>
</evidence>
<dbReference type="InterPro" id="IPR016160">
    <property type="entry name" value="Ald_DH_CS_CYS"/>
</dbReference>
<evidence type="ECO:0000256" key="2">
    <source>
        <dbReference type="PROSITE-ProRule" id="PRU10007"/>
    </source>
</evidence>
<name>A0ABP5C5M0_9ACTN</name>
<dbReference type="Proteomes" id="UP001500571">
    <property type="component" value="Unassembled WGS sequence"/>
</dbReference>
<keyword evidence="1 3" id="KW-0560">Oxidoreductase</keyword>
<dbReference type="InterPro" id="IPR016163">
    <property type="entry name" value="Ald_DH_C"/>
</dbReference>
<evidence type="ECO:0000313" key="6">
    <source>
        <dbReference type="Proteomes" id="UP001500571"/>
    </source>
</evidence>
<feature type="domain" description="Aldehyde dehydrogenase" evidence="4">
    <location>
        <begin position="22"/>
        <end position="474"/>
    </location>
</feature>
<gene>
    <name evidence="5" type="ORF">GCM10009798_14730</name>
</gene>
<dbReference type="EMBL" id="BAAAPB010000001">
    <property type="protein sequence ID" value="GAA1956434.1"/>
    <property type="molecule type" value="Genomic_DNA"/>
</dbReference>
<dbReference type="Gene3D" id="3.40.309.10">
    <property type="entry name" value="Aldehyde Dehydrogenase, Chain A, domain 2"/>
    <property type="match status" value="1"/>
</dbReference>
<comment type="similarity">
    <text evidence="3">Belongs to the aldehyde dehydrogenase family.</text>
</comment>
<feature type="active site" evidence="2">
    <location>
        <position position="249"/>
    </location>
</feature>
<dbReference type="PANTHER" id="PTHR11699">
    <property type="entry name" value="ALDEHYDE DEHYDROGENASE-RELATED"/>
    <property type="match status" value="1"/>
</dbReference>